<dbReference type="EMBL" id="BGPR01040796">
    <property type="protein sequence ID" value="GBO16977.1"/>
    <property type="molecule type" value="Genomic_DNA"/>
</dbReference>
<gene>
    <name evidence="1" type="ORF">AVEN_138197_1</name>
</gene>
<evidence type="ECO:0000313" key="2">
    <source>
        <dbReference type="Proteomes" id="UP000499080"/>
    </source>
</evidence>
<protein>
    <submittedName>
        <fullName evidence="1">Uncharacterized protein</fullName>
    </submittedName>
</protein>
<comment type="caution">
    <text evidence="1">The sequence shown here is derived from an EMBL/GenBank/DDBJ whole genome shotgun (WGS) entry which is preliminary data.</text>
</comment>
<sequence length="296" mass="33861">MCSPFSGSAQNIAKISLSDLNETGFLLHELDVIGCDVTVTNTGWKTGVICQIQKQVKRKLLWGVCLLQFNELPFLHLFLNLDGETTAPISFSGPLATRLSKSEKLPVVNFKSIKCKVLEIERKILIKDQNYLLDISYAIKSGSSPEELTVREPGPLSHSRWLTTANRALRLYVSIENPADEHKLSVSFFLKSHMPVWFHIKKSKYFTNATEHVFEVIKSLRFLTENLLKVIDPVIQRNEFFALPENLLLSVIVDKMDHIRELGFRRIIKARKLASKRKSVRSFQPPKIEISSYRLH</sequence>
<dbReference type="AlphaFoldDB" id="A0A4Y2UZQ3"/>
<dbReference type="PANTHER" id="PTHR46409">
    <property type="entry name" value="HTH PSQ-TYPE DOMAIN-CONTAINING PROTEIN"/>
    <property type="match status" value="1"/>
</dbReference>
<keyword evidence="2" id="KW-1185">Reference proteome</keyword>
<name>A0A4Y2UZQ3_ARAVE</name>
<dbReference type="PANTHER" id="PTHR46409:SF1">
    <property type="entry name" value="HTH PSQ-TYPE DOMAIN-CONTAINING PROTEIN"/>
    <property type="match status" value="1"/>
</dbReference>
<organism evidence="1 2">
    <name type="scientific">Araneus ventricosus</name>
    <name type="common">Orbweaver spider</name>
    <name type="synonym">Epeira ventricosa</name>
    <dbReference type="NCBI Taxonomy" id="182803"/>
    <lineage>
        <taxon>Eukaryota</taxon>
        <taxon>Metazoa</taxon>
        <taxon>Ecdysozoa</taxon>
        <taxon>Arthropoda</taxon>
        <taxon>Chelicerata</taxon>
        <taxon>Arachnida</taxon>
        <taxon>Araneae</taxon>
        <taxon>Araneomorphae</taxon>
        <taxon>Entelegynae</taxon>
        <taxon>Araneoidea</taxon>
        <taxon>Araneidae</taxon>
        <taxon>Araneus</taxon>
    </lineage>
</organism>
<proteinExistence type="predicted"/>
<dbReference type="Proteomes" id="UP000499080">
    <property type="component" value="Unassembled WGS sequence"/>
</dbReference>
<reference evidence="1 2" key="1">
    <citation type="journal article" date="2019" name="Sci. Rep.">
        <title>Orb-weaving spider Araneus ventricosus genome elucidates the spidroin gene catalogue.</title>
        <authorList>
            <person name="Kono N."/>
            <person name="Nakamura H."/>
            <person name="Ohtoshi R."/>
            <person name="Moran D.A.P."/>
            <person name="Shinohara A."/>
            <person name="Yoshida Y."/>
            <person name="Fujiwara M."/>
            <person name="Mori M."/>
            <person name="Tomita M."/>
            <person name="Arakawa K."/>
        </authorList>
    </citation>
    <scope>NUCLEOTIDE SEQUENCE [LARGE SCALE GENOMIC DNA]</scope>
</reference>
<accession>A0A4Y2UZQ3</accession>
<evidence type="ECO:0000313" key="1">
    <source>
        <dbReference type="EMBL" id="GBO16977.1"/>
    </source>
</evidence>